<gene>
    <name evidence="2" type="ORF">SNE40_011722</name>
</gene>
<dbReference type="AlphaFoldDB" id="A0AAN8JME9"/>
<dbReference type="PANTHER" id="PTHR13621:SF2">
    <property type="entry name" value="PROLINE-RICH PROTEIN PRCC"/>
    <property type="match status" value="1"/>
</dbReference>
<accession>A0AAN8JME9</accession>
<evidence type="ECO:0008006" key="4">
    <source>
        <dbReference type="Google" id="ProtNLM"/>
    </source>
</evidence>
<dbReference type="Pfam" id="PF10253">
    <property type="entry name" value="PRCC"/>
    <property type="match status" value="1"/>
</dbReference>
<feature type="compositionally biased region" description="Low complexity" evidence="1">
    <location>
        <begin position="316"/>
        <end position="332"/>
    </location>
</feature>
<evidence type="ECO:0000313" key="2">
    <source>
        <dbReference type="EMBL" id="KAK6179335.1"/>
    </source>
</evidence>
<feature type="region of interest" description="Disordered" evidence="1">
    <location>
        <begin position="414"/>
        <end position="434"/>
    </location>
</feature>
<feature type="region of interest" description="Disordered" evidence="1">
    <location>
        <begin position="312"/>
        <end position="335"/>
    </location>
</feature>
<comment type="caution">
    <text evidence="2">The sequence shown here is derived from an EMBL/GenBank/DDBJ whole genome shotgun (WGS) entry which is preliminary data.</text>
</comment>
<evidence type="ECO:0000313" key="3">
    <source>
        <dbReference type="Proteomes" id="UP001347796"/>
    </source>
</evidence>
<dbReference type="PANTHER" id="PTHR13621">
    <property type="entry name" value="PROLINE-RICH PROTEIN PRCC"/>
    <property type="match status" value="1"/>
</dbReference>
<feature type="compositionally biased region" description="Low complexity" evidence="1">
    <location>
        <begin position="58"/>
        <end position="68"/>
    </location>
</feature>
<reference evidence="2 3" key="1">
    <citation type="submission" date="2024-01" db="EMBL/GenBank/DDBJ databases">
        <title>The genome of the rayed Mediterranean limpet Patella caerulea (Linnaeus, 1758).</title>
        <authorList>
            <person name="Anh-Thu Weber A."/>
            <person name="Halstead-Nussloch G."/>
        </authorList>
    </citation>
    <scope>NUCLEOTIDE SEQUENCE [LARGE SCALE GENOMIC DNA]</scope>
    <source>
        <strain evidence="2">AATW-2023a</strain>
        <tissue evidence="2">Whole specimen</tissue>
    </source>
</reference>
<feature type="region of interest" description="Disordered" evidence="1">
    <location>
        <begin position="223"/>
        <end position="243"/>
    </location>
</feature>
<organism evidence="2 3">
    <name type="scientific">Patella caerulea</name>
    <name type="common">Rayed Mediterranean limpet</name>
    <dbReference type="NCBI Taxonomy" id="87958"/>
    <lineage>
        <taxon>Eukaryota</taxon>
        <taxon>Metazoa</taxon>
        <taxon>Spiralia</taxon>
        <taxon>Lophotrochozoa</taxon>
        <taxon>Mollusca</taxon>
        <taxon>Gastropoda</taxon>
        <taxon>Patellogastropoda</taxon>
        <taxon>Patelloidea</taxon>
        <taxon>Patellidae</taxon>
        <taxon>Patella</taxon>
    </lineage>
</organism>
<dbReference type="GO" id="GO:0005634">
    <property type="term" value="C:nucleus"/>
    <property type="evidence" value="ECO:0007669"/>
    <property type="project" value="TreeGrafter"/>
</dbReference>
<feature type="region of interest" description="Disordered" evidence="1">
    <location>
        <begin position="1"/>
        <end position="177"/>
    </location>
</feature>
<protein>
    <recommendedName>
        <fullName evidence="4">Proline-rich protein PRCC</fullName>
    </recommendedName>
</protein>
<keyword evidence="3" id="KW-1185">Reference proteome</keyword>
<evidence type="ECO:0000256" key="1">
    <source>
        <dbReference type="SAM" id="MobiDB-lite"/>
    </source>
</evidence>
<dbReference type="EMBL" id="JAZGQO010000008">
    <property type="protein sequence ID" value="KAK6179335.1"/>
    <property type="molecule type" value="Genomic_DNA"/>
</dbReference>
<feature type="compositionally biased region" description="Polar residues" evidence="1">
    <location>
        <begin position="81"/>
        <end position="96"/>
    </location>
</feature>
<feature type="compositionally biased region" description="Polar residues" evidence="1">
    <location>
        <begin position="47"/>
        <end position="57"/>
    </location>
</feature>
<dbReference type="Proteomes" id="UP001347796">
    <property type="component" value="Unassembled WGS sequence"/>
</dbReference>
<feature type="compositionally biased region" description="Polar residues" evidence="1">
    <location>
        <begin position="153"/>
        <end position="163"/>
    </location>
</feature>
<proteinExistence type="predicted"/>
<feature type="compositionally biased region" description="Polar residues" evidence="1">
    <location>
        <begin position="26"/>
        <end position="36"/>
    </location>
</feature>
<sequence length="469" mass="52074">MSLVSYGASDDSGDSDDEIQDKLAESNATSVMSGQISDDEDDYYANAPSTLPTEKFTSVSISNNASSSGADKQLDDLNENFLHNNLPQPKASTATDANVVLDDTLEDEVKPKASQMADAPKPPPKRAKQPVRITIPKLAPDEDDEPKQKKQKFTPSNQPSGLTSILPPPVHAAKKENNRILLPYSLAKKTQPKPATNVAKTTKSKNAEEMITKRKMSAFQAMTGYESDSDDEDSSSGNFFSLDKDNSLEHQKLSTDLPPCLPSASEILPDIKVSGQEAVSQSFATLPKVVVNPDAPLDFKSGTKSNSFYSTLPKISPTTSSYTESQTSSTPTVESQQYSDYNVPYQQYADYSGAYDQEPENQTQIQNYLQDEQFLRLQGKKERGKEEINIIDANMDDMINNDIEITRSLTEESEYKAHRKKDNMPSSQQKRKHQITYLAFQAKERELELKNSWAQGRASKRQTQSKYGF</sequence>
<dbReference type="InterPro" id="IPR018800">
    <property type="entry name" value="PRCC"/>
</dbReference>
<name>A0AAN8JME9_PATCE</name>